<dbReference type="InterPro" id="IPR020845">
    <property type="entry name" value="AMP-binding_CS"/>
</dbReference>
<dbReference type="Proteomes" id="UP000326912">
    <property type="component" value="Unassembled WGS sequence"/>
</dbReference>
<dbReference type="InterPro" id="IPR050237">
    <property type="entry name" value="ATP-dep_AMP-bd_enzyme"/>
</dbReference>
<dbReference type="CDD" id="cd05936">
    <property type="entry name" value="FC-FACS_FadD_like"/>
    <property type="match status" value="1"/>
</dbReference>
<dbReference type="PANTHER" id="PTHR43767">
    <property type="entry name" value="LONG-CHAIN-FATTY-ACID--COA LIGASE"/>
    <property type="match status" value="1"/>
</dbReference>
<reference evidence="5 6" key="1">
    <citation type="submission" date="2019-10" db="EMBL/GenBank/DDBJ databases">
        <title>Dictyobacter vulcani sp. nov., within the class Ktedonobacteria, isolated from soil of volcanic Mt. Zao.</title>
        <authorList>
            <person name="Zheng Y."/>
            <person name="Wang C.M."/>
            <person name="Sakai Y."/>
            <person name="Abe K."/>
            <person name="Yokota A."/>
            <person name="Yabe S."/>
        </authorList>
    </citation>
    <scope>NUCLEOTIDE SEQUENCE [LARGE SCALE GENOMIC DNA]</scope>
    <source>
        <strain evidence="5 6">W12</strain>
    </source>
</reference>
<sequence length="518" mass="57118">MLNLAVLLDDSAREVPERAAIIYEGTRLSYAALQAAANQVANGLVQAGIRQGDTVALSCQNLPFFVIAYYGILKAGAVVLPLNVLLKPREIAYHLADGEAKAYFCQEGSPDLPIGQMGFTAFQEVESCTHFCLMTNDVAAPSPIAGATTLAEFMQDLPTTFDTIATNPDATAVILYTSGTTGKPKGAELTHMNMLLNARLSETMYPKVDHDVHLIALPLFHSFGQSVQMNAGIYNRATLVLQPRFSPEGTLRLMEEEHVSIFAGVPTMYWALLNYPGTDTYDLQNIARHLRISISGGAAMPVEVMRAFNEKFQVTILEGYGLSETSPVATFNRLDRTIKPGSIGLPVWGVEVRLVDQNDEEVGVNELGEVVIRGHNIMKGYYKRAEATADAMRNGWFHTGDIGRRDEDGYFYIADRVKDMIIRGGFNVYPREIEEVLMTHPAVSIATVIGVPHERHGEEIKAFVILKPATTISEAELIAWSKQTMADYKYPRQIEFRTALPMTATGKILKSELRQARP</sequence>
<dbReference type="RefSeq" id="WP_151757750.1">
    <property type="nucleotide sequence ID" value="NZ_BKZW01000002.1"/>
</dbReference>
<proteinExistence type="inferred from homology"/>
<dbReference type="InterPro" id="IPR025110">
    <property type="entry name" value="AMP-bd_C"/>
</dbReference>
<keyword evidence="2 5" id="KW-0436">Ligase</keyword>
<dbReference type="NCBIfam" id="NF004837">
    <property type="entry name" value="PRK06187.1"/>
    <property type="match status" value="1"/>
</dbReference>
<dbReference type="PANTHER" id="PTHR43767:SF12">
    <property type="entry name" value="AMP-DEPENDENT SYNTHETASE AND LIGASE"/>
    <property type="match status" value="1"/>
</dbReference>
<dbReference type="AlphaFoldDB" id="A0A5J4KS72"/>
<organism evidence="5 6">
    <name type="scientific">Dictyobacter vulcani</name>
    <dbReference type="NCBI Taxonomy" id="2607529"/>
    <lineage>
        <taxon>Bacteria</taxon>
        <taxon>Bacillati</taxon>
        <taxon>Chloroflexota</taxon>
        <taxon>Ktedonobacteria</taxon>
        <taxon>Ktedonobacterales</taxon>
        <taxon>Dictyobacteraceae</taxon>
        <taxon>Dictyobacter</taxon>
    </lineage>
</organism>
<evidence type="ECO:0000259" key="4">
    <source>
        <dbReference type="Pfam" id="PF13193"/>
    </source>
</evidence>
<dbReference type="Pfam" id="PF00501">
    <property type="entry name" value="AMP-binding"/>
    <property type="match status" value="1"/>
</dbReference>
<dbReference type="Gene3D" id="3.40.50.12780">
    <property type="entry name" value="N-terminal domain of ligase-like"/>
    <property type="match status" value="1"/>
</dbReference>
<dbReference type="SUPFAM" id="SSF56801">
    <property type="entry name" value="Acetyl-CoA synthetase-like"/>
    <property type="match status" value="1"/>
</dbReference>
<protein>
    <submittedName>
        <fullName evidence="5">Long-chain-fatty-acid--CoA ligase</fullName>
    </submittedName>
</protein>
<dbReference type="EMBL" id="BKZW01000002">
    <property type="protein sequence ID" value="GER89952.1"/>
    <property type="molecule type" value="Genomic_DNA"/>
</dbReference>
<dbReference type="InterPro" id="IPR042099">
    <property type="entry name" value="ANL_N_sf"/>
</dbReference>
<evidence type="ECO:0000256" key="1">
    <source>
        <dbReference type="ARBA" id="ARBA00006432"/>
    </source>
</evidence>
<evidence type="ECO:0000313" key="6">
    <source>
        <dbReference type="Proteomes" id="UP000326912"/>
    </source>
</evidence>
<dbReference type="InterPro" id="IPR045851">
    <property type="entry name" value="AMP-bd_C_sf"/>
</dbReference>
<name>A0A5J4KS72_9CHLR</name>
<gene>
    <name evidence="5" type="primary">fadD</name>
    <name evidence="5" type="ORF">KDW_41140</name>
</gene>
<dbReference type="Pfam" id="PF13193">
    <property type="entry name" value="AMP-binding_C"/>
    <property type="match status" value="1"/>
</dbReference>
<dbReference type="PROSITE" id="PS00455">
    <property type="entry name" value="AMP_BINDING"/>
    <property type="match status" value="1"/>
</dbReference>
<dbReference type="GO" id="GO:0016877">
    <property type="term" value="F:ligase activity, forming carbon-sulfur bonds"/>
    <property type="evidence" value="ECO:0007669"/>
    <property type="project" value="UniProtKB-ARBA"/>
</dbReference>
<dbReference type="Gene3D" id="3.30.300.30">
    <property type="match status" value="1"/>
</dbReference>
<accession>A0A5J4KS72</accession>
<keyword evidence="6" id="KW-1185">Reference proteome</keyword>
<comment type="caution">
    <text evidence="5">The sequence shown here is derived from an EMBL/GenBank/DDBJ whole genome shotgun (WGS) entry which is preliminary data.</text>
</comment>
<comment type="similarity">
    <text evidence="1">Belongs to the ATP-dependent AMP-binding enzyme family.</text>
</comment>
<evidence type="ECO:0000313" key="5">
    <source>
        <dbReference type="EMBL" id="GER89952.1"/>
    </source>
</evidence>
<evidence type="ECO:0000256" key="2">
    <source>
        <dbReference type="ARBA" id="ARBA00022598"/>
    </source>
</evidence>
<evidence type="ECO:0000259" key="3">
    <source>
        <dbReference type="Pfam" id="PF00501"/>
    </source>
</evidence>
<dbReference type="InterPro" id="IPR000873">
    <property type="entry name" value="AMP-dep_synth/lig_dom"/>
</dbReference>
<feature type="domain" description="AMP-binding enzyme C-terminal" evidence="4">
    <location>
        <begin position="432"/>
        <end position="507"/>
    </location>
</feature>
<dbReference type="FunFam" id="3.30.300.30:FF:000008">
    <property type="entry name" value="2,3-dihydroxybenzoate-AMP ligase"/>
    <property type="match status" value="1"/>
</dbReference>
<feature type="domain" description="AMP-dependent synthetase/ligase" evidence="3">
    <location>
        <begin position="9"/>
        <end position="382"/>
    </location>
</feature>